<dbReference type="EMBL" id="CAXITT010000012">
    <property type="protein sequence ID" value="CAL1527115.1"/>
    <property type="molecule type" value="Genomic_DNA"/>
</dbReference>
<keyword evidence="12" id="KW-1185">Reference proteome</keyword>
<accession>A0AAV2H0C4</accession>
<dbReference type="Proteomes" id="UP001497497">
    <property type="component" value="Unassembled WGS sequence"/>
</dbReference>
<reference evidence="11 12" key="1">
    <citation type="submission" date="2024-04" db="EMBL/GenBank/DDBJ databases">
        <authorList>
            <consortium name="Genoscope - CEA"/>
            <person name="William W."/>
        </authorList>
    </citation>
    <scope>NUCLEOTIDE SEQUENCE [LARGE SCALE GENOMIC DNA]</scope>
</reference>
<name>A0AAV2H0C4_LYMST</name>
<evidence type="ECO:0000256" key="7">
    <source>
        <dbReference type="ARBA" id="ARBA00023034"/>
    </source>
</evidence>
<keyword evidence="4 10" id="KW-0812">Transmembrane</keyword>
<dbReference type="SUPFAM" id="SSF52540">
    <property type="entry name" value="P-loop containing nucleoside triphosphate hydrolases"/>
    <property type="match status" value="1"/>
</dbReference>
<comment type="similarity">
    <text evidence="2">Belongs to the galactose-3-O-sulfotransferase family.</text>
</comment>
<keyword evidence="6 10" id="KW-1133">Transmembrane helix</keyword>
<evidence type="ECO:0000256" key="4">
    <source>
        <dbReference type="ARBA" id="ARBA00022692"/>
    </source>
</evidence>
<feature type="transmembrane region" description="Helical" evidence="10">
    <location>
        <begin position="21"/>
        <end position="42"/>
    </location>
</feature>
<evidence type="ECO:0000256" key="1">
    <source>
        <dbReference type="ARBA" id="ARBA00004323"/>
    </source>
</evidence>
<dbReference type="GO" id="GO:0001733">
    <property type="term" value="F:galactosylceramide sulfotransferase activity"/>
    <property type="evidence" value="ECO:0007669"/>
    <property type="project" value="InterPro"/>
</dbReference>
<dbReference type="GO" id="GO:0000139">
    <property type="term" value="C:Golgi membrane"/>
    <property type="evidence" value="ECO:0007669"/>
    <property type="project" value="UniProtKB-SubCell"/>
</dbReference>
<evidence type="ECO:0000256" key="8">
    <source>
        <dbReference type="ARBA" id="ARBA00023136"/>
    </source>
</evidence>
<dbReference type="InterPro" id="IPR009729">
    <property type="entry name" value="Gal-3-0_sulfotransfrase"/>
</dbReference>
<comment type="subcellular location">
    <subcellularLocation>
        <location evidence="1">Golgi apparatus membrane</location>
        <topology evidence="1">Single-pass type II membrane protein</topology>
    </subcellularLocation>
</comment>
<sequence>MAKLVSQLYSWCVRFAKKKPNAFFTVVVTALFVYLVFTGYMLCCKYPLLELPRVPSSYVLDFNGQTLYELDFNESQNLTQVRKSCKEQINFVFIKGMKCATSTLLGVFYRFGYTRNLSFVSPLNDKMYLNWPFPMTRRSFRPSGRGYNILTDHAVYTESVMEAIMPKDTLYISIIREPFAQLKSVFQYFKVAKISGVPANVSSPVDEYFAHLERYEKAYTDHGAKYRWCVPDGFSMTRNLLSHCHGMPLGFPPGSEDVSNSTAAIDRYIEHLDRKFSLVMIVEYFYESLVLLRRLMCWGFKDILFINANIAKYDFQTNKIKPETMEAHRNWSNADYRFYRYFNKTLWGHISRQGPRFFEEVKEFKIVESLVQDYCQTIYAIGKRSVYPSNVSETVIPQSVWTDQFTVTPNDCWMLGPNPYELLHQVQREHDVREAALLAEWNKIPDNRTENMKSTC</sequence>
<dbReference type="GO" id="GO:0009247">
    <property type="term" value="P:glycolipid biosynthetic process"/>
    <property type="evidence" value="ECO:0007669"/>
    <property type="project" value="InterPro"/>
</dbReference>
<dbReference type="PANTHER" id="PTHR14647">
    <property type="entry name" value="GALACTOSE-3-O-SULFOTRANSFERASE"/>
    <property type="match status" value="1"/>
</dbReference>
<evidence type="ECO:0000256" key="3">
    <source>
        <dbReference type="ARBA" id="ARBA00022679"/>
    </source>
</evidence>
<organism evidence="11 12">
    <name type="scientific">Lymnaea stagnalis</name>
    <name type="common">Great pond snail</name>
    <name type="synonym">Helix stagnalis</name>
    <dbReference type="NCBI Taxonomy" id="6523"/>
    <lineage>
        <taxon>Eukaryota</taxon>
        <taxon>Metazoa</taxon>
        <taxon>Spiralia</taxon>
        <taxon>Lophotrochozoa</taxon>
        <taxon>Mollusca</taxon>
        <taxon>Gastropoda</taxon>
        <taxon>Heterobranchia</taxon>
        <taxon>Euthyneura</taxon>
        <taxon>Panpulmonata</taxon>
        <taxon>Hygrophila</taxon>
        <taxon>Lymnaeoidea</taxon>
        <taxon>Lymnaeidae</taxon>
        <taxon>Lymnaea</taxon>
    </lineage>
</organism>
<dbReference type="InterPro" id="IPR027417">
    <property type="entry name" value="P-loop_NTPase"/>
</dbReference>
<evidence type="ECO:0000256" key="5">
    <source>
        <dbReference type="ARBA" id="ARBA00022968"/>
    </source>
</evidence>
<dbReference type="Gene3D" id="3.40.50.300">
    <property type="entry name" value="P-loop containing nucleotide triphosphate hydrolases"/>
    <property type="match status" value="1"/>
</dbReference>
<keyword evidence="8 10" id="KW-0472">Membrane</keyword>
<evidence type="ECO:0000313" key="12">
    <source>
        <dbReference type="Proteomes" id="UP001497497"/>
    </source>
</evidence>
<comment type="caution">
    <text evidence="11">The sequence shown here is derived from an EMBL/GenBank/DDBJ whole genome shotgun (WGS) entry which is preliminary data.</text>
</comment>
<evidence type="ECO:0000256" key="2">
    <source>
        <dbReference type="ARBA" id="ARBA00008124"/>
    </source>
</evidence>
<evidence type="ECO:0000256" key="6">
    <source>
        <dbReference type="ARBA" id="ARBA00022989"/>
    </source>
</evidence>
<evidence type="ECO:0000256" key="10">
    <source>
        <dbReference type="SAM" id="Phobius"/>
    </source>
</evidence>
<dbReference type="AlphaFoldDB" id="A0AAV2H0C4"/>
<dbReference type="PANTHER" id="PTHR14647:SF87">
    <property type="entry name" value="PUTATIVE-RELATED"/>
    <property type="match status" value="1"/>
</dbReference>
<gene>
    <name evidence="11" type="ORF">GSLYS_00001292001</name>
</gene>
<dbReference type="Pfam" id="PF06990">
    <property type="entry name" value="Gal-3-0_sulfotr"/>
    <property type="match status" value="1"/>
</dbReference>
<keyword evidence="5" id="KW-0735">Signal-anchor</keyword>
<evidence type="ECO:0000313" key="11">
    <source>
        <dbReference type="EMBL" id="CAL1527115.1"/>
    </source>
</evidence>
<evidence type="ECO:0000256" key="9">
    <source>
        <dbReference type="ARBA" id="ARBA00023180"/>
    </source>
</evidence>
<proteinExistence type="inferred from homology"/>
<keyword evidence="9" id="KW-0325">Glycoprotein</keyword>
<protein>
    <submittedName>
        <fullName evidence="11">Uncharacterized protein</fullName>
    </submittedName>
</protein>
<keyword evidence="7" id="KW-0333">Golgi apparatus</keyword>
<keyword evidence="3" id="KW-0808">Transferase</keyword>